<dbReference type="RefSeq" id="WP_213820926.1">
    <property type="nucleotide sequence ID" value="NZ_JAAMFL010000003.1"/>
</dbReference>
<evidence type="ECO:0008006" key="3">
    <source>
        <dbReference type="Google" id="ProtNLM"/>
    </source>
</evidence>
<evidence type="ECO:0000313" key="1">
    <source>
        <dbReference type="EMBL" id="MBS9337214.1"/>
    </source>
</evidence>
<keyword evidence="2" id="KW-1185">Reference proteome</keyword>
<gene>
    <name evidence="1" type="ORF">G6R30_01875</name>
</gene>
<protein>
    <recommendedName>
        <fullName evidence="3">CBS domain-containing protein</fullName>
    </recommendedName>
</protein>
<sequence length="61" mass="7022">MAMIREYTAGVLLTIDQLKEFNALSDTPIFAIDEDRHTFKVINKKGLVELLERLKEEANND</sequence>
<accession>A0ABS5QY60</accession>
<evidence type="ECO:0000313" key="2">
    <source>
        <dbReference type="Proteomes" id="UP001519503"/>
    </source>
</evidence>
<organism evidence="1 2">
    <name type="scientific">Fructobacillus parabroussonetiae</name>
    <dbReference type="NCBI Taxonomy" id="2713174"/>
    <lineage>
        <taxon>Bacteria</taxon>
        <taxon>Bacillati</taxon>
        <taxon>Bacillota</taxon>
        <taxon>Bacilli</taxon>
        <taxon>Lactobacillales</taxon>
        <taxon>Lactobacillaceae</taxon>
        <taxon>Fructobacillus</taxon>
    </lineage>
</organism>
<dbReference type="Proteomes" id="UP001519503">
    <property type="component" value="Unassembled WGS sequence"/>
</dbReference>
<dbReference type="EMBL" id="JAAMFL010000003">
    <property type="protein sequence ID" value="MBS9337214.1"/>
    <property type="molecule type" value="Genomic_DNA"/>
</dbReference>
<name>A0ABS5QY60_9LACO</name>
<comment type="caution">
    <text evidence="1">The sequence shown here is derived from an EMBL/GenBank/DDBJ whole genome shotgun (WGS) entry which is preliminary data.</text>
</comment>
<reference evidence="1 2" key="1">
    <citation type="submission" date="2020-02" db="EMBL/GenBank/DDBJ databases">
        <title>Fructobacillus sp. isolated from paper mulberry of Taiwan.</title>
        <authorList>
            <person name="Lin S.-T."/>
        </authorList>
    </citation>
    <scope>NUCLEOTIDE SEQUENCE [LARGE SCALE GENOMIC DNA]</scope>
    <source>
        <strain evidence="1 2">S1-1</strain>
    </source>
</reference>
<proteinExistence type="predicted"/>